<keyword evidence="5 11" id="KW-0547">Nucleotide-binding</keyword>
<dbReference type="SMART" id="SM00045">
    <property type="entry name" value="DAGKa"/>
    <property type="match status" value="1"/>
</dbReference>
<evidence type="ECO:0000256" key="9">
    <source>
        <dbReference type="ARBA" id="ARBA00023016"/>
    </source>
</evidence>
<dbReference type="PANTHER" id="PTHR11255:SF116">
    <property type="entry name" value="DIACYLGLYCEROL KINASE"/>
    <property type="match status" value="1"/>
</dbReference>
<dbReference type="InterPro" id="IPR017438">
    <property type="entry name" value="ATP-NAD_kinase_N"/>
</dbReference>
<dbReference type="PROSITE" id="PS50146">
    <property type="entry name" value="DAGK"/>
    <property type="match status" value="1"/>
</dbReference>
<dbReference type="EMBL" id="JAYKXN010000008">
    <property type="protein sequence ID" value="KAK7263604.1"/>
    <property type="molecule type" value="Genomic_DNA"/>
</dbReference>
<dbReference type="AlphaFoldDB" id="A0AAN9I3C7"/>
<proteinExistence type="inferred from homology"/>
<dbReference type="GO" id="GO:0004143">
    <property type="term" value="F:ATP-dependent diacylglycerol kinase activity"/>
    <property type="evidence" value="ECO:0007669"/>
    <property type="project" value="UniProtKB-UniRule"/>
</dbReference>
<dbReference type="GO" id="GO:0005524">
    <property type="term" value="F:ATP binding"/>
    <property type="evidence" value="ECO:0007669"/>
    <property type="project" value="UniProtKB-UniRule"/>
</dbReference>
<keyword evidence="9 11" id="KW-0346">Stress response</keyword>
<dbReference type="Gene3D" id="3.40.50.10330">
    <property type="entry name" value="Probable inorganic polyphosphate/atp-NAD kinase, domain 1"/>
    <property type="match status" value="1"/>
</dbReference>
<dbReference type="FunFam" id="2.60.200.40:FF:000007">
    <property type="entry name" value="diacylglycerol kinase"/>
    <property type="match status" value="1"/>
</dbReference>
<keyword evidence="8 11" id="KW-0067">ATP-binding</keyword>
<evidence type="ECO:0000256" key="11">
    <source>
        <dbReference type="PIRNR" id="PIRNR030829"/>
    </source>
</evidence>
<comment type="function">
    <text evidence="10">Phosphorylates the second messenger diacylglycerol (DAG) to generate phosphatidic acid (PA), another important signaling molecule. PA is required for plant development and responses to abiotic stress and pathogen attack. May be involved in the accumulation of PA during cold stress.</text>
</comment>
<dbReference type="SMART" id="SM00046">
    <property type="entry name" value="DAGKc"/>
    <property type="match status" value="1"/>
</dbReference>
<comment type="similarity">
    <text evidence="2 11 12">Belongs to the eukaryotic diacylglycerol kinase family.</text>
</comment>
<evidence type="ECO:0000313" key="16">
    <source>
        <dbReference type="Proteomes" id="UP001359559"/>
    </source>
</evidence>
<accession>A0AAN9I3C7</accession>
<dbReference type="Proteomes" id="UP001359559">
    <property type="component" value="Unassembled WGS sequence"/>
</dbReference>
<comment type="subunit">
    <text evidence="3 11">Monomer.</text>
</comment>
<dbReference type="EC" id="2.7.1.107" evidence="11 12"/>
<feature type="compositionally biased region" description="Acidic residues" evidence="13">
    <location>
        <begin position="446"/>
        <end position="457"/>
    </location>
</feature>
<evidence type="ECO:0000256" key="2">
    <source>
        <dbReference type="ARBA" id="ARBA00009280"/>
    </source>
</evidence>
<dbReference type="PANTHER" id="PTHR11255">
    <property type="entry name" value="DIACYLGLYCEROL KINASE"/>
    <property type="match status" value="1"/>
</dbReference>
<sequence>MASSQFLNNFIIPDYILVPGSEVNVNDDDHVPQCPVLVFVNSRSGGQLGGDLLKTYRALLNQKQVFDLGEHAPDMVLRTVYANLESLKLRGDRFAVKIMESFKLIVAGGDGTAGWLLGVVCDLKLSHPPPIATVPLGTGNNLPFAFGWGKKNPGTDHGSVVAFLDQVMKAKEMKIDNWHILMRMRAPKEGSCDPIPPLELPHSLHAFHRVSEADELNMEGCHTFRGGFWNYFSMGMDAQVSYAFHSERKQNPEKFKNQLINQTTYAKLGCTQGWFFASLLHPADRNIAQLAKVKFMKRHGEWQDLNIPPSIRSIVCLNLPSFSGGLNPWGTPNTRKTRDRDLTSPFVDDGLLEVVGFRNAWHGLVLLAPKGHGTRLAQAHRIRFEFRKGAADHTFMRIDGEPWKQPLPVDDDTVVVEISHLGQVNMLATHNCKSKSVYDPSSPRQEDEDDSDEEDSVAEEFRKFGAADTFRIPDEVDLSHLS</sequence>
<dbReference type="FunFam" id="3.40.50.10330:FF:000016">
    <property type="entry name" value="Diacylglycerol kinase"/>
    <property type="match status" value="1"/>
</dbReference>
<keyword evidence="7 11" id="KW-0611">Plant defense</keyword>
<organism evidence="15 16">
    <name type="scientific">Clitoria ternatea</name>
    <name type="common">Butterfly pea</name>
    <dbReference type="NCBI Taxonomy" id="43366"/>
    <lineage>
        <taxon>Eukaryota</taxon>
        <taxon>Viridiplantae</taxon>
        <taxon>Streptophyta</taxon>
        <taxon>Embryophyta</taxon>
        <taxon>Tracheophyta</taxon>
        <taxon>Spermatophyta</taxon>
        <taxon>Magnoliopsida</taxon>
        <taxon>eudicotyledons</taxon>
        <taxon>Gunneridae</taxon>
        <taxon>Pentapetalae</taxon>
        <taxon>rosids</taxon>
        <taxon>fabids</taxon>
        <taxon>Fabales</taxon>
        <taxon>Fabaceae</taxon>
        <taxon>Papilionoideae</taxon>
        <taxon>50 kb inversion clade</taxon>
        <taxon>NPAAA clade</taxon>
        <taxon>indigoferoid/millettioid clade</taxon>
        <taxon>Phaseoleae</taxon>
        <taxon>Clitoria</taxon>
    </lineage>
</organism>
<evidence type="ECO:0000256" key="12">
    <source>
        <dbReference type="RuleBase" id="RU361128"/>
    </source>
</evidence>
<dbReference type="Pfam" id="PF00781">
    <property type="entry name" value="DAGK_cat"/>
    <property type="match status" value="1"/>
</dbReference>
<dbReference type="SUPFAM" id="SSF111331">
    <property type="entry name" value="NAD kinase/diacylglycerol kinase-like"/>
    <property type="match status" value="1"/>
</dbReference>
<keyword evidence="6 11" id="KW-0418">Kinase</keyword>
<feature type="region of interest" description="Disordered" evidence="13">
    <location>
        <begin position="434"/>
        <end position="457"/>
    </location>
</feature>
<evidence type="ECO:0000256" key="4">
    <source>
        <dbReference type="ARBA" id="ARBA00022679"/>
    </source>
</evidence>
<evidence type="ECO:0000256" key="3">
    <source>
        <dbReference type="ARBA" id="ARBA00011245"/>
    </source>
</evidence>
<dbReference type="GO" id="GO:0016020">
    <property type="term" value="C:membrane"/>
    <property type="evidence" value="ECO:0007669"/>
    <property type="project" value="TreeGrafter"/>
</dbReference>
<reference evidence="15 16" key="1">
    <citation type="submission" date="2024-01" db="EMBL/GenBank/DDBJ databases">
        <title>The genomes of 5 underutilized Papilionoideae crops provide insights into root nodulation and disease resistance.</title>
        <authorList>
            <person name="Yuan L."/>
        </authorList>
    </citation>
    <scope>NUCLEOTIDE SEQUENCE [LARGE SCALE GENOMIC DNA]</scope>
    <source>
        <strain evidence="15">LY-2023</strain>
        <tissue evidence="15">Leaf</tissue>
    </source>
</reference>
<evidence type="ECO:0000256" key="13">
    <source>
        <dbReference type="SAM" id="MobiDB-lite"/>
    </source>
</evidence>
<dbReference type="GO" id="GO:0007200">
    <property type="term" value="P:phospholipase C-activating G protein-coupled receptor signaling pathway"/>
    <property type="evidence" value="ECO:0007669"/>
    <property type="project" value="UniProtKB-UniRule"/>
</dbReference>
<dbReference type="PIRSF" id="PIRSF030829">
    <property type="entry name" value="Diacylglycerol_kinase_pln"/>
    <property type="match status" value="1"/>
</dbReference>
<feature type="domain" description="DAGKc" evidence="14">
    <location>
        <begin position="31"/>
        <end position="184"/>
    </location>
</feature>
<dbReference type="Pfam" id="PF00609">
    <property type="entry name" value="DAGK_acc"/>
    <property type="match status" value="1"/>
</dbReference>
<dbReference type="InterPro" id="IPR016961">
    <property type="entry name" value="Diacylglycerol_kinase_pln"/>
</dbReference>
<keyword evidence="4 11" id="KW-0808">Transferase</keyword>
<comment type="catalytic activity">
    <reaction evidence="1 11 12">
        <text>a 1,2-diacyl-sn-glycerol + ATP = a 1,2-diacyl-sn-glycero-3-phosphate + ADP + H(+)</text>
        <dbReference type="Rhea" id="RHEA:10272"/>
        <dbReference type="ChEBI" id="CHEBI:15378"/>
        <dbReference type="ChEBI" id="CHEBI:17815"/>
        <dbReference type="ChEBI" id="CHEBI:30616"/>
        <dbReference type="ChEBI" id="CHEBI:58608"/>
        <dbReference type="ChEBI" id="CHEBI:456216"/>
        <dbReference type="EC" id="2.7.1.107"/>
    </reaction>
</comment>
<evidence type="ECO:0000256" key="6">
    <source>
        <dbReference type="ARBA" id="ARBA00022777"/>
    </source>
</evidence>
<dbReference type="InterPro" id="IPR016064">
    <property type="entry name" value="NAD/diacylglycerol_kinase_sf"/>
</dbReference>
<dbReference type="GO" id="GO:0006952">
    <property type="term" value="P:defense response"/>
    <property type="evidence" value="ECO:0007669"/>
    <property type="project" value="UniProtKB-UniRule"/>
</dbReference>
<name>A0AAN9I3C7_CLITE</name>
<dbReference type="InterPro" id="IPR037607">
    <property type="entry name" value="DGK"/>
</dbReference>
<comment type="caution">
    <text evidence="15">The sequence shown here is derived from an EMBL/GenBank/DDBJ whole genome shotgun (WGS) entry which is preliminary data.</text>
</comment>
<evidence type="ECO:0000256" key="10">
    <source>
        <dbReference type="ARBA" id="ARBA00060336"/>
    </source>
</evidence>
<dbReference type="InterPro" id="IPR001206">
    <property type="entry name" value="Diacylglycerol_kinase_cat_dom"/>
</dbReference>
<evidence type="ECO:0000256" key="5">
    <source>
        <dbReference type="ARBA" id="ARBA00022741"/>
    </source>
</evidence>
<evidence type="ECO:0000313" key="15">
    <source>
        <dbReference type="EMBL" id="KAK7263604.1"/>
    </source>
</evidence>
<evidence type="ECO:0000256" key="7">
    <source>
        <dbReference type="ARBA" id="ARBA00022821"/>
    </source>
</evidence>
<evidence type="ECO:0000259" key="14">
    <source>
        <dbReference type="PROSITE" id="PS50146"/>
    </source>
</evidence>
<gene>
    <name evidence="15" type="ORF">RJT34_31197</name>
</gene>
<evidence type="ECO:0000256" key="1">
    <source>
        <dbReference type="ARBA" id="ARBA00001383"/>
    </source>
</evidence>
<protein>
    <recommendedName>
        <fullName evidence="11 12">Diacylglycerol kinase</fullName>
        <ecNumber evidence="11 12">2.7.1.107</ecNumber>
    </recommendedName>
</protein>
<dbReference type="Gene3D" id="2.60.200.40">
    <property type="match status" value="1"/>
</dbReference>
<dbReference type="InterPro" id="IPR000756">
    <property type="entry name" value="Diacylglycerol_kin_accessory"/>
</dbReference>
<evidence type="ECO:0000256" key="8">
    <source>
        <dbReference type="ARBA" id="ARBA00022840"/>
    </source>
</evidence>
<keyword evidence="16" id="KW-1185">Reference proteome</keyword>